<proteinExistence type="predicted"/>
<comment type="caution">
    <text evidence="1">The sequence shown here is derived from an EMBL/GenBank/DDBJ whole genome shotgun (WGS) entry which is preliminary data.</text>
</comment>
<keyword evidence="2" id="KW-1185">Reference proteome</keyword>
<evidence type="ECO:0000313" key="2">
    <source>
        <dbReference type="Proteomes" id="UP001159405"/>
    </source>
</evidence>
<reference evidence="1 2" key="1">
    <citation type="submission" date="2022-05" db="EMBL/GenBank/DDBJ databases">
        <authorList>
            <consortium name="Genoscope - CEA"/>
            <person name="William W."/>
        </authorList>
    </citation>
    <scope>NUCLEOTIDE SEQUENCE [LARGE SCALE GENOMIC DNA]</scope>
</reference>
<sequence length="82" mass="9676">MKSYGMSIQMKPLQQYFHMVPSEINAFYEEKIAKTKLLPKLNQAADYISRFITSKHIDFIRYGLLFSSCPLRYVFFKDSDPV</sequence>
<dbReference type="EMBL" id="CALNXK010000004">
    <property type="protein sequence ID" value="CAH3035856.1"/>
    <property type="molecule type" value="Genomic_DNA"/>
</dbReference>
<dbReference type="Proteomes" id="UP001159405">
    <property type="component" value="Unassembled WGS sequence"/>
</dbReference>
<evidence type="ECO:0000313" key="1">
    <source>
        <dbReference type="EMBL" id="CAH3035856.1"/>
    </source>
</evidence>
<organism evidence="1 2">
    <name type="scientific">Porites lobata</name>
    <dbReference type="NCBI Taxonomy" id="104759"/>
    <lineage>
        <taxon>Eukaryota</taxon>
        <taxon>Metazoa</taxon>
        <taxon>Cnidaria</taxon>
        <taxon>Anthozoa</taxon>
        <taxon>Hexacorallia</taxon>
        <taxon>Scleractinia</taxon>
        <taxon>Fungiina</taxon>
        <taxon>Poritidae</taxon>
        <taxon>Porites</taxon>
    </lineage>
</organism>
<name>A0ABN8MWE9_9CNID</name>
<protein>
    <submittedName>
        <fullName evidence="1">Uncharacterized protein</fullName>
    </submittedName>
</protein>
<accession>A0ABN8MWE9</accession>
<gene>
    <name evidence="1" type="ORF">PLOB_00031207</name>
</gene>